<dbReference type="InterPro" id="IPR009080">
    <property type="entry name" value="tRNAsynth_Ia_anticodon-bd"/>
</dbReference>
<dbReference type="GO" id="GO:0005829">
    <property type="term" value="C:cytosol"/>
    <property type="evidence" value="ECO:0007669"/>
    <property type="project" value="TreeGrafter"/>
</dbReference>
<accession>A0A2H0BH19</accession>
<dbReference type="InterPro" id="IPR024909">
    <property type="entry name" value="Cys-tRNA/MSH_ligase"/>
</dbReference>
<dbReference type="Gene3D" id="3.40.50.620">
    <property type="entry name" value="HUPs"/>
    <property type="match status" value="1"/>
</dbReference>
<dbReference type="EMBL" id="PCSU01000004">
    <property type="protein sequence ID" value="PIP56941.1"/>
    <property type="molecule type" value="Genomic_DNA"/>
</dbReference>
<evidence type="ECO:0000256" key="8">
    <source>
        <dbReference type="ARBA" id="ARBA00023146"/>
    </source>
</evidence>
<dbReference type="Pfam" id="PF01406">
    <property type="entry name" value="tRNA-synt_1e"/>
    <property type="match status" value="1"/>
</dbReference>
<comment type="subunit">
    <text evidence="1 9">Monomer.</text>
</comment>
<dbReference type="InterPro" id="IPR014729">
    <property type="entry name" value="Rossmann-like_a/b/a_fold"/>
</dbReference>
<evidence type="ECO:0000256" key="5">
    <source>
        <dbReference type="ARBA" id="ARBA00022833"/>
    </source>
</evidence>
<keyword evidence="4 9" id="KW-0547">Nucleotide-binding</keyword>
<dbReference type="GO" id="GO:0006423">
    <property type="term" value="P:cysteinyl-tRNA aminoacylation"/>
    <property type="evidence" value="ECO:0007669"/>
    <property type="project" value="UniProtKB-UniRule"/>
</dbReference>
<name>A0A2H0BH19_UNCKA</name>
<dbReference type="CDD" id="cd00672">
    <property type="entry name" value="CysRS_core"/>
    <property type="match status" value="1"/>
</dbReference>
<keyword evidence="2 9" id="KW-0436">Ligase</keyword>
<dbReference type="PANTHER" id="PTHR10890">
    <property type="entry name" value="CYSTEINYL-TRNA SYNTHETASE"/>
    <property type="match status" value="1"/>
</dbReference>
<comment type="similarity">
    <text evidence="9">Belongs to the class-I aminoacyl-tRNA synthetase family.</text>
</comment>
<evidence type="ECO:0000256" key="7">
    <source>
        <dbReference type="ARBA" id="ARBA00022917"/>
    </source>
</evidence>
<dbReference type="GO" id="GO:0005524">
    <property type="term" value="F:ATP binding"/>
    <property type="evidence" value="ECO:0007669"/>
    <property type="project" value="UniProtKB-UniRule"/>
</dbReference>
<dbReference type="PRINTS" id="PR00983">
    <property type="entry name" value="TRNASYNTHCYS"/>
</dbReference>
<evidence type="ECO:0000256" key="6">
    <source>
        <dbReference type="ARBA" id="ARBA00022840"/>
    </source>
</evidence>
<dbReference type="InterPro" id="IPR032678">
    <property type="entry name" value="tRNA-synt_1_cat_dom"/>
</dbReference>
<dbReference type="AlphaFoldDB" id="A0A2H0BH19"/>
<evidence type="ECO:0000256" key="2">
    <source>
        <dbReference type="ARBA" id="ARBA00022598"/>
    </source>
</evidence>
<dbReference type="Proteomes" id="UP000228495">
    <property type="component" value="Unassembled WGS sequence"/>
</dbReference>
<comment type="caution">
    <text evidence="11">The sequence shown here is derived from an EMBL/GenBank/DDBJ whole genome shotgun (WGS) entry which is preliminary data.</text>
</comment>
<feature type="domain" description="tRNA synthetases class I catalytic" evidence="10">
    <location>
        <begin position="15"/>
        <end position="334"/>
    </location>
</feature>
<evidence type="ECO:0000313" key="11">
    <source>
        <dbReference type="EMBL" id="PIP56941.1"/>
    </source>
</evidence>
<keyword evidence="3 9" id="KW-0479">Metal-binding</keyword>
<comment type="subcellular location">
    <subcellularLocation>
        <location evidence="9">Cytoplasm</location>
    </subcellularLocation>
</comment>
<keyword evidence="9" id="KW-0963">Cytoplasm</keyword>
<dbReference type="GO" id="GO:0004817">
    <property type="term" value="F:cysteine-tRNA ligase activity"/>
    <property type="evidence" value="ECO:0007669"/>
    <property type="project" value="UniProtKB-UniRule"/>
</dbReference>
<comment type="cofactor">
    <cofactor evidence="9">
        <name>Zn(2+)</name>
        <dbReference type="ChEBI" id="CHEBI:29105"/>
    </cofactor>
    <text evidence="9">Binds 1 zinc ion per subunit.</text>
</comment>
<proteinExistence type="inferred from homology"/>
<evidence type="ECO:0000256" key="3">
    <source>
        <dbReference type="ARBA" id="ARBA00022723"/>
    </source>
</evidence>
<keyword evidence="7 9" id="KW-0648">Protein biosynthesis</keyword>
<dbReference type="InterPro" id="IPR015803">
    <property type="entry name" value="Cys-tRNA-ligase"/>
</dbReference>
<evidence type="ECO:0000256" key="9">
    <source>
        <dbReference type="HAMAP-Rule" id="MF_00041"/>
    </source>
</evidence>
<dbReference type="EC" id="6.1.1.16" evidence="9"/>
<keyword evidence="5 9" id="KW-0862">Zinc</keyword>
<feature type="binding site" evidence="9">
    <location>
        <position position="289"/>
    </location>
    <ligand>
        <name>ATP</name>
        <dbReference type="ChEBI" id="CHEBI:30616"/>
    </ligand>
</feature>
<gene>
    <name evidence="9" type="primary">cysS</name>
    <name evidence="11" type="ORF">COX05_00395</name>
</gene>
<protein>
    <recommendedName>
        <fullName evidence="9">Cysteine--tRNA ligase</fullName>
        <ecNumber evidence="9">6.1.1.16</ecNumber>
    </recommendedName>
    <alternativeName>
        <fullName evidence="9">Cysteinyl-tRNA synthetase</fullName>
        <shortName evidence="9">CysRS</shortName>
    </alternativeName>
</protein>
<feature type="binding site" evidence="9">
    <location>
        <position position="228"/>
    </location>
    <ligand>
        <name>Zn(2+)</name>
        <dbReference type="ChEBI" id="CHEBI:29105"/>
    </ligand>
</feature>
<dbReference type="GO" id="GO:0008270">
    <property type="term" value="F:zinc ion binding"/>
    <property type="evidence" value="ECO:0007669"/>
    <property type="project" value="UniProtKB-UniRule"/>
</dbReference>
<dbReference type="NCBIfam" id="TIGR00435">
    <property type="entry name" value="cysS"/>
    <property type="match status" value="1"/>
</dbReference>
<feature type="binding site" evidence="9">
    <location>
        <position position="28"/>
    </location>
    <ligand>
        <name>Zn(2+)</name>
        <dbReference type="ChEBI" id="CHEBI:29105"/>
    </ligand>
</feature>
<comment type="caution">
    <text evidence="9">Lacks conserved residue(s) required for the propagation of feature annotation.</text>
</comment>
<dbReference type="SUPFAM" id="SSF52374">
    <property type="entry name" value="Nucleotidylyl transferase"/>
    <property type="match status" value="1"/>
</dbReference>
<organism evidence="11 12">
    <name type="scientific">candidate division WWE3 bacterium CG22_combo_CG10-13_8_21_14_all_39_12</name>
    <dbReference type="NCBI Taxonomy" id="1975094"/>
    <lineage>
        <taxon>Bacteria</taxon>
        <taxon>Katanobacteria</taxon>
    </lineage>
</organism>
<dbReference type="SUPFAM" id="SSF47323">
    <property type="entry name" value="Anticodon-binding domain of a subclass of class I aminoacyl-tRNA synthetases"/>
    <property type="match status" value="1"/>
</dbReference>
<keyword evidence="6 9" id="KW-0067">ATP-binding</keyword>
<evidence type="ECO:0000259" key="10">
    <source>
        <dbReference type="Pfam" id="PF01406"/>
    </source>
</evidence>
<feature type="short sequence motif" description="'KMSKS' region" evidence="9">
    <location>
        <begin position="286"/>
        <end position="290"/>
    </location>
</feature>
<evidence type="ECO:0000313" key="12">
    <source>
        <dbReference type="Proteomes" id="UP000228495"/>
    </source>
</evidence>
<dbReference type="Gene3D" id="1.20.120.640">
    <property type="entry name" value="Anticodon-binding domain of a subclass of class I aminoacyl-tRNA synthetases"/>
    <property type="match status" value="1"/>
</dbReference>
<comment type="catalytic activity">
    <reaction evidence="9">
        <text>tRNA(Cys) + L-cysteine + ATP = L-cysteinyl-tRNA(Cys) + AMP + diphosphate</text>
        <dbReference type="Rhea" id="RHEA:17773"/>
        <dbReference type="Rhea" id="RHEA-COMP:9661"/>
        <dbReference type="Rhea" id="RHEA-COMP:9679"/>
        <dbReference type="ChEBI" id="CHEBI:30616"/>
        <dbReference type="ChEBI" id="CHEBI:33019"/>
        <dbReference type="ChEBI" id="CHEBI:35235"/>
        <dbReference type="ChEBI" id="CHEBI:78442"/>
        <dbReference type="ChEBI" id="CHEBI:78517"/>
        <dbReference type="ChEBI" id="CHEBI:456215"/>
        <dbReference type="EC" id="6.1.1.16"/>
    </reaction>
</comment>
<keyword evidence="8 9" id="KW-0030">Aminoacyl-tRNA synthetase</keyword>
<feature type="binding site" evidence="9">
    <location>
        <position position="257"/>
    </location>
    <ligand>
        <name>Zn(2+)</name>
        <dbReference type="ChEBI" id="CHEBI:29105"/>
    </ligand>
</feature>
<dbReference type="HAMAP" id="MF_00041">
    <property type="entry name" value="Cys_tRNA_synth"/>
    <property type="match status" value="1"/>
</dbReference>
<evidence type="ECO:0000256" key="4">
    <source>
        <dbReference type="ARBA" id="ARBA00022741"/>
    </source>
</evidence>
<dbReference type="PANTHER" id="PTHR10890:SF3">
    <property type="entry name" value="CYSTEINE--TRNA LIGASE, CYTOPLASMIC"/>
    <property type="match status" value="1"/>
</dbReference>
<feature type="binding site" evidence="9">
    <location>
        <position position="253"/>
    </location>
    <ligand>
        <name>Zn(2+)</name>
        <dbReference type="ChEBI" id="CHEBI:29105"/>
    </ligand>
</feature>
<evidence type="ECO:0000256" key="1">
    <source>
        <dbReference type="ARBA" id="ARBA00011245"/>
    </source>
</evidence>
<sequence length="469" mass="53654">MLKLYNSLTRKIEEFSPFKKDTVKMYTCGPTIYDYPTIGNWRTYMLSDILVKTLKTLHYDVTHIMNLTDVGHLSGDNIGDPNTGTDRMTKASEREGVDAWEIANKYGKDFTESFTLINMTLPSLFPKATSHISEQISLIQMLADAGLTYTISDGVYFDISEYEKRGNTYGTLSNLDSIGDKSRIEKNTEKKDPRDFALWKFFAKGQKRHNMEWNSPWGTGYPGWHIECSAMSMKYLGDQFDIHVGGEDLKSTHHPNEIAQSEAATGKIPFVKFWLHGAFLRVDGGKMGKSLGNAYTLHDIENHGFTGIDLRYLYFSAHYRKPLNFTWELLQEAKISRTHLLSLITTLNKTTIDVSHEPYFLRFMEAISNDLNMPQALGITWEMARDQLLSQEIKNTLFTSFNSILAITNNDKTPENDTIPEHITNQANLRNTLRLEGNYDKADTIRNEIKKMGYDIVDTGNEYKITRSQ</sequence>
<reference evidence="11 12" key="1">
    <citation type="submission" date="2017-09" db="EMBL/GenBank/DDBJ databases">
        <title>Depth-based differentiation of microbial function through sediment-hosted aquifers and enrichment of novel symbionts in the deep terrestrial subsurface.</title>
        <authorList>
            <person name="Probst A.J."/>
            <person name="Ladd B."/>
            <person name="Jarett J.K."/>
            <person name="Geller-Mcgrath D.E."/>
            <person name="Sieber C.M."/>
            <person name="Emerson J.B."/>
            <person name="Anantharaman K."/>
            <person name="Thomas B.C."/>
            <person name="Malmstrom R."/>
            <person name="Stieglmeier M."/>
            <person name="Klingl A."/>
            <person name="Woyke T."/>
            <person name="Ryan C.M."/>
            <person name="Banfield J.F."/>
        </authorList>
    </citation>
    <scope>NUCLEOTIDE SEQUENCE [LARGE SCALE GENOMIC DNA]</scope>
    <source>
        <strain evidence="11">CG22_combo_CG10-13_8_21_14_all_39_12</strain>
    </source>
</reference>